<protein>
    <submittedName>
        <fullName evidence="1">Uncharacterized protein</fullName>
    </submittedName>
</protein>
<sequence length="556" mass="60830">MSSNANADPRVETSCVSASNVTRLNGKHGSIDRRKLLAAATTGIVGTILGARSASATGLLSRLLGDANFLAPAAKAADADALRMATLGDYVWLTPTKLGGGAQAQDLATGKTMAWIEYWNYGDSCPIAHHLAAFPSPDPRKGFEFVNSTQGGQNVLIYGIPTQIREHGMLDPLWGQGNQIYRVGFDGSQMNLLENVAESTGVGLGVHTVIFPDATGYSVCDGQKDIVAFFKRATGGNKTEVIEAFRFDWIGNEPNGLLQDNWFKGGKVRVTRLVKAPETGLYDYRGTKGNKLDWEMVPMGEYLAYTGQLPGDSVKSLTGADNCVHHPFHPLSLVTLRMFAVGVVFDRTTMEPLACISSPEGTTKESIPVKKIADGIWDITLDNVVTSGHECGFGPQGKWFTMTNNTRQNSMGVFDCEDRDPRKWIRVRNFKDSHWVGSTPSPFHITYSMDGSKMFVSELHQKPAKSAILVVDTNSWTTIKRFENVGVDTQTMHVTYDGKYVLAIFSGFQRLEGGTFIFTQDTLEPVGYIPNFGGHHDCVIVPRNNQELIHSRCTTV</sequence>
<gene>
    <name evidence="1" type="ORF">B1812_06360</name>
</gene>
<dbReference type="SUPFAM" id="SSF50969">
    <property type="entry name" value="YVTN repeat-like/Quinoprotein amine dehydrogenase"/>
    <property type="match status" value="1"/>
</dbReference>
<evidence type="ECO:0000313" key="2">
    <source>
        <dbReference type="Proteomes" id="UP000193978"/>
    </source>
</evidence>
<evidence type="ECO:0000313" key="1">
    <source>
        <dbReference type="EMBL" id="ARN80758.1"/>
    </source>
</evidence>
<keyword evidence="2" id="KW-1185">Reference proteome</keyword>
<dbReference type="InterPro" id="IPR015943">
    <property type="entry name" value="WD40/YVTN_repeat-like_dom_sf"/>
</dbReference>
<reference evidence="1 2" key="1">
    <citation type="submission" date="2017-02" db="EMBL/GenBank/DDBJ databases">
        <authorList>
            <person name="Peterson S.W."/>
        </authorList>
    </citation>
    <scope>NUCLEOTIDE SEQUENCE [LARGE SCALE GENOMIC DNA]</scope>
    <source>
        <strain evidence="1 2">S285</strain>
    </source>
</reference>
<proteinExistence type="predicted"/>
<dbReference type="PROSITE" id="PS51318">
    <property type="entry name" value="TAT"/>
    <property type="match status" value="1"/>
</dbReference>
<dbReference type="AlphaFoldDB" id="A0A1W6MT36"/>
<accession>A0A1W6MT36</accession>
<dbReference type="RefSeq" id="WP_085770836.1">
    <property type="nucleotide sequence ID" value="NZ_AP027149.1"/>
</dbReference>
<dbReference type="STRING" id="655015.B1812_06360"/>
<name>A0A1W6MT36_9HYPH</name>
<organism evidence="1 2">
    <name type="scientific">Methylocystis bryophila</name>
    <dbReference type="NCBI Taxonomy" id="655015"/>
    <lineage>
        <taxon>Bacteria</taxon>
        <taxon>Pseudomonadati</taxon>
        <taxon>Pseudomonadota</taxon>
        <taxon>Alphaproteobacteria</taxon>
        <taxon>Hyphomicrobiales</taxon>
        <taxon>Methylocystaceae</taxon>
        <taxon>Methylocystis</taxon>
    </lineage>
</organism>
<dbReference type="KEGG" id="mbry:B1812_06360"/>
<dbReference type="InterPro" id="IPR011044">
    <property type="entry name" value="Quino_amine_DH_bsu"/>
</dbReference>
<dbReference type="Gene3D" id="2.130.10.10">
    <property type="entry name" value="YVTN repeat-like/Quinoprotein amine dehydrogenase"/>
    <property type="match status" value="1"/>
</dbReference>
<dbReference type="EMBL" id="CP019948">
    <property type="protein sequence ID" value="ARN80758.1"/>
    <property type="molecule type" value="Genomic_DNA"/>
</dbReference>
<dbReference type="InterPro" id="IPR006311">
    <property type="entry name" value="TAT_signal"/>
</dbReference>
<dbReference type="Proteomes" id="UP000193978">
    <property type="component" value="Chromosome"/>
</dbReference>